<name>N1MRT8_9SPHN</name>
<reference evidence="1 2" key="1">
    <citation type="submission" date="2013-03" db="EMBL/GenBank/DDBJ databases">
        <authorList>
            <person name="Le V."/>
        </authorList>
    </citation>
    <scope>NUCLEOTIDE SEQUENCE [LARGE SCALE GENOMIC DNA]</scope>
    <source>
        <strain evidence="1 2">BiD32</strain>
    </source>
</reference>
<gene>
    <name evidence="1" type="ORF">EBBID32_40200</name>
</gene>
<dbReference type="Proteomes" id="UP000013201">
    <property type="component" value="Unassembled WGS sequence"/>
</dbReference>
<sequence length="48" mass="5223">MACFYSAPMAWNLIAVDMNGELINVDGGQHLPGYVSVPHNLSEMEAQT</sequence>
<comment type="caution">
    <text evidence="1">The sequence shown here is derived from an EMBL/GenBank/DDBJ whole genome shotgun (WGS) entry which is preliminary data.</text>
</comment>
<keyword evidence="2" id="KW-1185">Reference proteome</keyword>
<evidence type="ECO:0000313" key="2">
    <source>
        <dbReference type="Proteomes" id="UP000013201"/>
    </source>
</evidence>
<protein>
    <submittedName>
        <fullName evidence="1">Uncharacterized protein</fullName>
    </submittedName>
</protein>
<accession>N1MRT8</accession>
<evidence type="ECO:0000313" key="1">
    <source>
        <dbReference type="EMBL" id="CCW19651.1"/>
    </source>
</evidence>
<reference evidence="2" key="2">
    <citation type="submission" date="2013-04" db="EMBL/GenBank/DDBJ databases">
        <title>Bisphenol A degrading Sphingobium sp. strain BiD32.</title>
        <authorList>
            <person name="Nielsen J.L."/>
            <person name="Zhou N.A."/>
            <person name="Kjeldal H."/>
        </authorList>
    </citation>
    <scope>NUCLEOTIDE SEQUENCE [LARGE SCALE GENOMIC DNA]</scope>
    <source>
        <strain evidence="2">BiD32</strain>
    </source>
</reference>
<organism evidence="1 2">
    <name type="scientific">Sphingobium indicum BiD32</name>
    <dbReference type="NCBI Taxonomy" id="1301087"/>
    <lineage>
        <taxon>Bacteria</taxon>
        <taxon>Pseudomonadati</taxon>
        <taxon>Pseudomonadota</taxon>
        <taxon>Alphaproteobacteria</taxon>
        <taxon>Sphingomonadales</taxon>
        <taxon>Sphingomonadaceae</taxon>
        <taxon>Sphingobium</taxon>
    </lineage>
</organism>
<proteinExistence type="predicted"/>
<dbReference type="AlphaFoldDB" id="N1MRT8"/>
<dbReference type="EMBL" id="CAVK010000214">
    <property type="protein sequence ID" value="CCW19651.1"/>
    <property type="molecule type" value="Genomic_DNA"/>
</dbReference>